<dbReference type="InterPro" id="IPR003115">
    <property type="entry name" value="ParB_N"/>
</dbReference>
<sequence>MPTVTSENKAEHDRKFMEKRGQLKKVKAKTYPIAPKNEWYGEGTYEKQGGIIKKVPTEDYIKKVRPLTLDEESRENIDLLKNHIKQGKTLDPLLIRENGKEDGRHRAYAAKELGISHVPVIDYGKHFEKHENWN</sequence>
<proteinExistence type="predicted"/>
<organism evidence="2">
    <name type="scientific">uncultured Caudovirales phage</name>
    <dbReference type="NCBI Taxonomy" id="2100421"/>
    <lineage>
        <taxon>Viruses</taxon>
        <taxon>Duplodnaviria</taxon>
        <taxon>Heunggongvirae</taxon>
        <taxon>Uroviricota</taxon>
        <taxon>Caudoviricetes</taxon>
        <taxon>Peduoviridae</taxon>
        <taxon>Maltschvirus</taxon>
        <taxon>Maltschvirus maltsch</taxon>
    </lineage>
</organism>
<accession>A0A6J7WIY0</accession>
<dbReference type="SMART" id="SM00470">
    <property type="entry name" value="ParB"/>
    <property type="match status" value="1"/>
</dbReference>
<dbReference type="Gene3D" id="3.90.1530.10">
    <property type="entry name" value="Conserved hypothetical protein from pyrococcus furiosus pfu- 392566-001, ParB domain"/>
    <property type="match status" value="1"/>
</dbReference>
<dbReference type="SUPFAM" id="SSF110849">
    <property type="entry name" value="ParB/Sulfiredoxin"/>
    <property type="match status" value="1"/>
</dbReference>
<name>A0A6J7WIY0_9CAUD</name>
<gene>
    <name evidence="2" type="ORF">UFOVP188_54</name>
</gene>
<feature type="domain" description="ParB-like N-terminal" evidence="1">
    <location>
        <begin position="53"/>
        <end position="133"/>
    </location>
</feature>
<dbReference type="EMBL" id="LR798236">
    <property type="protein sequence ID" value="CAB5212787.1"/>
    <property type="molecule type" value="Genomic_DNA"/>
</dbReference>
<evidence type="ECO:0000259" key="1">
    <source>
        <dbReference type="SMART" id="SM00470"/>
    </source>
</evidence>
<evidence type="ECO:0000313" key="2">
    <source>
        <dbReference type="EMBL" id="CAB5212787.1"/>
    </source>
</evidence>
<reference evidence="2" key="1">
    <citation type="submission" date="2020-05" db="EMBL/GenBank/DDBJ databases">
        <authorList>
            <person name="Chiriac C."/>
            <person name="Salcher M."/>
            <person name="Ghai R."/>
            <person name="Kavagutti S V."/>
        </authorList>
    </citation>
    <scope>NUCLEOTIDE SEQUENCE</scope>
</reference>
<protein>
    <submittedName>
        <fullName evidence="2">ParB/Sulfiredoxin</fullName>
    </submittedName>
</protein>
<dbReference type="InterPro" id="IPR036086">
    <property type="entry name" value="ParB/Sulfiredoxin_sf"/>
</dbReference>